<dbReference type="Proteomes" id="UP001441944">
    <property type="component" value="Unassembled WGS sequence"/>
</dbReference>
<evidence type="ECO:0000313" key="3">
    <source>
        <dbReference type="Proteomes" id="UP001441944"/>
    </source>
</evidence>
<dbReference type="InterPro" id="IPR005180">
    <property type="entry name" value="DUF302"/>
</dbReference>
<evidence type="ECO:0000313" key="2">
    <source>
        <dbReference type="EMBL" id="GAA6197474.1"/>
    </source>
</evidence>
<dbReference type="SUPFAM" id="SSF103247">
    <property type="entry name" value="TT1751-like"/>
    <property type="match status" value="1"/>
</dbReference>
<dbReference type="Pfam" id="PF03625">
    <property type="entry name" value="DUF302"/>
    <property type="match status" value="1"/>
</dbReference>
<proteinExistence type="predicted"/>
<dbReference type="CDD" id="cd14797">
    <property type="entry name" value="DUF302"/>
    <property type="match status" value="1"/>
</dbReference>
<protein>
    <recommendedName>
        <fullName evidence="1">DUF302 domain-containing protein</fullName>
    </recommendedName>
</protein>
<evidence type="ECO:0000259" key="1">
    <source>
        <dbReference type="Pfam" id="PF03625"/>
    </source>
</evidence>
<sequence length="171" mass="18389">MLRALSLALPQAALPALLMVVIINLSSLPQPAGASELGKRKGWVIFESEKPYETLLQDLRAAVKAEGLVVVTQAGPTQAAAARGITIPGNRVVGVFNNDYAVRILALSTAAMIEAPLRFYVTEVDADHTHLAYKRPSFVFAPYLNEGGGRLLRISTDLDRRFAAIAQAALH</sequence>
<name>A0ABQ0ANR2_9RHOB</name>
<reference evidence="2 3" key="1">
    <citation type="submission" date="2024-04" db="EMBL/GenBank/DDBJ databases">
        <title>Draft genome sequence of Pseudophaeobacter arcticus NBRC 116598.</title>
        <authorList>
            <person name="Miyakawa T."/>
            <person name="Kusuya Y."/>
            <person name="Miura T."/>
        </authorList>
    </citation>
    <scope>NUCLEOTIDE SEQUENCE [LARGE SCALE GENOMIC DNA]</scope>
    <source>
        <strain evidence="2 3">SU-CL00105</strain>
    </source>
</reference>
<dbReference type="PANTHER" id="PTHR38342:SF2">
    <property type="entry name" value="INNER MEMBRANE OR EXPORTED"/>
    <property type="match status" value="1"/>
</dbReference>
<gene>
    <name evidence="2" type="ORF">NBRC116598_29180</name>
</gene>
<organism evidence="2 3">
    <name type="scientific">Pseudophaeobacter arcticus</name>
    <dbReference type="NCBI Taxonomy" id="385492"/>
    <lineage>
        <taxon>Bacteria</taxon>
        <taxon>Pseudomonadati</taxon>
        <taxon>Pseudomonadota</taxon>
        <taxon>Alphaproteobacteria</taxon>
        <taxon>Rhodobacterales</taxon>
        <taxon>Paracoccaceae</taxon>
        <taxon>Pseudophaeobacter</taxon>
    </lineage>
</organism>
<accession>A0ABQ0ANR2</accession>
<feature type="domain" description="DUF302" evidence="1">
    <location>
        <begin position="79"/>
        <end position="136"/>
    </location>
</feature>
<comment type="caution">
    <text evidence="2">The sequence shown here is derived from an EMBL/GenBank/DDBJ whole genome shotgun (WGS) entry which is preliminary data.</text>
</comment>
<dbReference type="PANTHER" id="PTHR38342">
    <property type="entry name" value="SLR5037 PROTEIN"/>
    <property type="match status" value="1"/>
</dbReference>
<dbReference type="InterPro" id="IPR035923">
    <property type="entry name" value="TT1751-like_sf"/>
</dbReference>
<dbReference type="Gene3D" id="3.30.310.70">
    <property type="entry name" value="TT1751-like domain"/>
    <property type="match status" value="1"/>
</dbReference>
<keyword evidence="3" id="KW-1185">Reference proteome</keyword>
<dbReference type="EMBL" id="BAABWU010000012">
    <property type="protein sequence ID" value="GAA6197474.1"/>
    <property type="molecule type" value="Genomic_DNA"/>
</dbReference>